<protein>
    <submittedName>
        <fullName evidence="1">NAD-dependent histone deacetylase sir2</fullName>
    </submittedName>
</protein>
<accession>A0ACB8V3H8</accession>
<dbReference type="EMBL" id="JALBCA010000017">
    <property type="protein sequence ID" value="KAI2390480.1"/>
    <property type="molecule type" value="Genomic_DNA"/>
</dbReference>
<proteinExistence type="predicted"/>
<reference evidence="1" key="1">
    <citation type="journal article" date="2022" name="bioRxiv">
        <title>Population genetic analysis of Ophidiomyces ophidiicola, the causative agent of snake fungal disease, indicates recent introductions to the USA.</title>
        <authorList>
            <person name="Ladner J.T."/>
            <person name="Palmer J.M."/>
            <person name="Ettinger C.L."/>
            <person name="Stajich J.E."/>
            <person name="Farrell T.M."/>
            <person name="Glorioso B.M."/>
            <person name="Lawson B."/>
            <person name="Price S.J."/>
            <person name="Stengle A.G."/>
            <person name="Grear D.A."/>
            <person name="Lorch J.M."/>
        </authorList>
    </citation>
    <scope>NUCLEOTIDE SEQUENCE</scope>
    <source>
        <strain evidence="1">NWHC 24266-5</strain>
    </source>
</reference>
<sequence>MDVTPQLADDAAARKTETLDSVLIRSRVTSEARDGSTPPPEVPPSNCSSISEASGDEWETESIYEEALQSISDEQLRDGVIPNAVTLEEARAFRKRLHELGITQFLGETIVRKKISAKKLCTAFGVFPPPFLEDLPDNAFIEPLCLGIKREYSKRLKLSQYNTIDDAVELLKRSKNIIVLTGAGISTSLGIPDFRSKDIGLYSKLEHLGLGDPQEVFDINLFLEDPTIFYSVAKDILPTEKRFSPTHAFIKLLQDKGKLLTNFTQNIDNVESNAGILPSKLIQCHGSFATATCLKCKTQVNGEAIFHKIREGLVPNCKQCKKRLVMKTQCKKRKHSSIESHKKSRKWHTDDDSEGEDYNAPGIMKPDITFFGEDLPDAFRNRLLGHDRDLADLVIVIGTSLKVAPVSEVPGLMPTIPQLFISRTPVSHIEFDIDMLGDCDVVVTELCRRAGWDLKHEMIPSNQEIEVHSQEGFESRYIITALST</sequence>
<evidence type="ECO:0000313" key="1">
    <source>
        <dbReference type="EMBL" id="KAI2390480.1"/>
    </source>
</evidence>
<name>A0ACB8V3H8_9EURO</name>
<gene>
    <name evidence="1" type="primary">SIR2</name>
    <name evidence="1" type="ORF">LOY88_001565</name>
</gene>
<comment type="caution">
    <text evidence="1">The sequence shown here is derived from an EMBL/GenBank/DDBJ whole genome shotgun (WGS) entry which is preliminary data.</text>
</comment>
<organism evidence="1">
    <name type="scientific">Ophidiomyces ophidiicola</name>
    <dbReference type="NCBI Taxonomy" id="1387563"/>
    <lineage>
        <taxon>Eukaryota</taxon>
        <taxon>Fungi</taxon>
        <taxon>Dikarya</taxon>
        <taxon>Ascomycota</taxon>
        <taxon>Pezizomycotina</taxon>
        <taxon>Eurotiomycetes</taxon>
        <taxon>Eurotiomycetidae</taxon>
        <taxon>Onygenales</taxon>
        <taxon>Onygenaceae</taxon>
        <taxon>Ophidiomyces</taxon>
    </lineage>
</organism>